<keyword evidence="3" id="KW-1185">Reference proteome</keyword>
<protein>
    <recommendedName>
        <fullName evidence="1">DUF4220 domain-containing protein</fullName>
    </recommendedName>
</protein>
<evidence type="ECO:0000259" key="1">
    <source>
        <dbReference type="Pfam" id="PF13968"/>
    </source>
</evidence>
<gene>
    <name evidence="2" type="ORF">RHSIM_Rhsim07G0041600</name>
</gene>
<dbReference type="Pfam" id="PF13968">
    <property type="entry name" value="DUF4220"/>
    <property type="match status" value="1"/>
</dbReference>
<dbReference type="AlphaFoldDB" id="A0A834GSJ1"/>
<proteinExistence type="predicted"/>
<feature type="domain" description="DUF4220" evidence="1">
    <location>
        <begin position="40"/>
        <end position="111"/>
    </location>
</feature>
<evidence type="ECO:0000313" key="3">
    <source>
        <dbReference type="Proteomes" id="UP000626092"/>
    </source>
</evidence>
<comment type="caution">
    <text evidence="2">The sequence shown here is derived from an EMBL/GenBank/DDBJ whole genome shotgun (WGS) entry which is preliminary data.</text>
</comment>
<dbReference type="Proteomes" id="UP000626092">
    <property type="component" value="Unassembled WGS sequence"/>
</dbReference>
<organism evidence="2 3">
    <name type="scientific">Rhododendron simsii</name>
    <name type="common">Sims's rhododendron</name>
    <dbReference type="NCBI Taxonomy" id="118357"/>
    <lineage>
        <taxon>Eukaryota</taxon>
        <taxon>Viridiplantae</taxon>
        <taxon>Streptophyta</taxon>
        <taxon>Embryophyta</taxon>
        <taxon>Tracheophyta</taxon>
        <taxon>Spermatophyta</taxon>
        <taxon>Magnoliopsida</taxon>
        <taxon>eudicotyledons</taxon>
        <taxon>Gunneridae</taxon>
        <taxon>Pentapetalae</taxon>
        <taxon>asterids</taxon>
        <taxon>Ericales</taxon>
        <taxon>Ericaceae</taxon>
        <taxon>Ericoideae</taxon>
        <taxon>Rhodoreae</taxon>
        <taxon>Rhododendron</taxon>
    </lineage>
</organism>
<name>A0A834GSJ1_RHOSS</name>
<sequence length="196" mass="22488">MREANLPTTVKSVQFPPKKFNPQSPSLRDVELVFDNDQLLDEKSLLQLALCFYNTFKGLFFGGVSYSHEQRQFTCNFFPKRSSHDAFKLAEIELRFIHKDLHTKTGTPRLDGNPVACMMTLLLSVPQLSNSIETTIDAERGLETRKNSHHRARLGVFEGQDLYRAENKIKASVEHRNCNKDMFTKGRLDSRAKILL</sequence>
<reference evidence="2" key="1">
    <citation type="submission" date="2019-11" db="EMBL/GenBank/DDBJ databases">
        <authorList>
            <person name="Liu Y."/>
            <person name="Hou J."/>
            <person name="Li T.-Q."/>
            <person name="Guan C.-H."/>
            <person name="Wu X."/>
            <person name="Wu H.-Z."/>
            <person name="Ling F."/>
            <person name="Zhang R."/>
            <person name="Shi X.-G."/>
            <person name="Ren J.-P."/>
            <person name="Chen E.-F."/>
            <person name="Sun J.-M."/>
        </authorList>
    </citation>
    <scope>NUCLEOTIDE SEQUENCE</scope>
    <source>
        <strain evidence="2">Adult_tree_wgs_1</strain>
        <tissue evidence="2">Leaves</tissue>
    </source>
</reference>
<dbReference type="EMBL" id="WJXA01000007">
    <property type="protein sequence ID" value="KAF7139404.1"/>
    <property type="molecule type" value="Genomic_DNA"/>
</dbReference>
<evidence type="ECO:0000313" key="2">
    <source>
        <dbReference type="EMBL" id="KAF7139404.1"/>
    </source>
</evidence>
<accession>A0A834GSJ1</accession>
<dbReference type="InterPro" id="IPR025315">
    <property type="entry name" value="DUF4220"/>
</dbReference>
<dbReference type="OrthoDB" id="10481001at2759"/>